<keyword evidence="1" id="KW-0472">Membrane</keyword>
<dbReference type="Proteomes" id="UP000184109">
    <property type="component" value="Unassembled WGS sequence"/>
</dbReference>
<evidence type="ECO:0000313" key="2">
    <source>
        <dbReference type="EMBL" id="SHH55451.1"/>
    </source>
</evidence>
<keyword evidence="1" id="KW-1133">Transmembrane helix</keyword>
<keyword evidence="3" id="KW-1185">Reference proteome</keyword>
<dbReference type="InterPro" id="IPR013879">
    <property type="entry name" value="DUF1761"/>
</dbReference>
<reference evidence="3" key="1">
    <citation type="submission" date="2016-11" db="EMBL/GenBank/DDBJ databases">
        <authorList>
            <person name="Varghese N."/>
            <person name="Submissions S."/>
        </authorList>
    </citation>
    <scope>NUCLEOTIDE SEQUENCE [LARGE SCALE GENOMIC DNA]</scope>
    <source>
        <strain evidence="3">DSM 100572</strain>
    </source>
</reference>
<dbReference type="OrthoDB" id="333057at2"/>
<feature type="transmembrane region" description="Helical" evidence="1">
    <location>
        <begin position="142"/>
        <end position="161"/>
    </location>
</feature>
<dbReference type="EMBL" id="FQXQ01000002">
    <property type="protein sequence ID" value="SHH55451.1"/>
    <property type="molecule type" value="Genomic_DNA"/>
</dbReference>
<accession>A0A1M5TXR7</accession>
<sequence>MNFNLIILLITAVVPLFIGFIWYHPKVLGTAWMKESNINPEKIEKPNPMIFLWCYLLSLFISVALTPIVIHQFGFFSILMSEPGLNDPNSDLFAYTSEFMANYGQNFRTFKHGALHGMINAILLALPIIGINALFERKSFKYVMIHTGYWAISLGLMGGIICQFT</sequence>
<dbReference type="Pfam" id="PF08570">
    <property type="entry name" value="DUF1761"/>
    <property type="match status" value="1"/>
</dbReference>
<dbReference type="STRING" id="1195760.SAMN05444281_0908"/>
<organism evidence="2 3">
    <name type="scientific">Wenyingzhuangia marina</name>
    <dbReference type="NCBI Taxonomy" id="1195760"/>
    <lineage>
        <taxon>Bacteria</taxon>
        <taxon>Pseudomonadati</taxon>
        <taxon>Bacteroidota</taxon>
        <taxon>Flavobacteriia</taxon>
        <taxon>Flavobacteriales</taxon>
        <taxon>Flavobacteriaceae</taxon>
        <taxon>Wenyingzhuangia</taxon>
    </lineage>
</organism>
<proteinExistence type="predicted"/>
<evidence type="ECO:0000256" key="1">
    <source>
        <dbReference type="SAM" id="Phobius"/>
    </source>
</evidence>
<feature type="transmembrane region" description="Helical" evidence="1">
    <location>
        <begin position="114"/>
        <end position="135"/>
    </location>
</feature>
<name>A0A1M5TXR7_9FLAO</name>
<feature type="transmembrane region" description="Helical" evidence="1">
    <location>
        <begin position="6"/>
        <end position="24"/>
    </location>
</feature>
<evidence type="ECO:0000313" key="3">
    <source>
        <dbReference type="Proteomes" id="UP000184109"/>
    </source>
</evidence>
<gene>
    <name evidence="2" type="ORF">SAMN05444281_0908</name>
</gene>
<dbReference type="RefSeq" id="WP_073118767.1">
    <property type="nucleotide sequence ID" value="NZ_BMEN01000002.1"/>
</dbReference>
<feature type="transmembrane region" description="Helical" evidence="1">
    <location>
        <begin position="50"/>
        <end position="70"/>
    </location>
</feature>
<keyword evidence="1" id="KW-0812">Transmembrane</keyword>
<evidence type="ECO:0008006" key="4">
    <source>
        <dbReference type="Google" id="ProtNLM"/>
    </source>
</evidence>
<dbReference type="AlphaFoldDB" id="A0A1M5TXR7"/>
<protein>
    <recommendedName>
        <fullName evidence="4">DUF1761 domain-containing protein</fullName>
    </recommendedName>
</protein>